<dbReference type="GO" id="GO:0008902">
    <property type="term" value="F:hydroxymethylpyrimidine kinase activity"/>
    <property type="evidence" value="ECO:0007669"/>
    <property type="project" value="UniProtKB-EC"/>
</dbReference>
<accession>A0A0M9UCC4</accession>
<keyword evidence="5" id="KW-0547">Nucleotide-binding</keyword>
<dbReference type="EMBL" id="LGKN01000003">
    <property type="protein sequence ID" value="KPL89053.1"/>
    <property type="molecule type" value="Genomic_DNA"/>
</dbReference>
<dbReference type="FunFam" id="3.40.1190.20:FF:000003">
    <property type="entry name" value="Phosphomethylpyrimidine kinase ThiD"/>
    <property type="match status" value="1"/>
</dbReference>
<dbReference type="STRING" id="872965.SE16_00390"/>
<reference evidence="11 13" key="2">
    <citation type="submission" date="2015-07" db="EMBL/GenBank/DDBJ databases">
        <title>Whole genome sequence of Ardenticatena maritima DSM 23922.</title>
        <authorList>
            <person name="Hemp J."/>
            <person name="Ward L.M."/>
            <person name="Pace L.A."/>
            <person name="Fischer W.W."/>
        </authorList>
    </citation>
    <scope>NUCLEOTIDE SEQUENCE [LARGE SCALE GENOMIC DNA]</scope>
    <source>
        <strain evidence="11 13">110S</strain>
    </source>
</reference>
<keyword evidence="6 10" id="KW-0418">Kinase</keyword>
<keyword evidence="4 10" id="KW-0808">Transferase</keyword>
<sequence length="287" mass="29875">MSRTCPAVLTIAGSDSGGGAGIQADLHTFAACGVWGASAITALTAQNTLGVLATHTVPAPFVRAQIDAVMQDIHPTVWKTGMLATTDIIETVAHAAAEYAIPHLVLDPVMVATSGDALLEEDAHHALIHRLLPRATVITPNRAEAEALTGLLITSLDEMRAAARILHGIGGAAVILTGGHIEDPEWRGHAVDLFFDGTDMYLLAAERITTTNTHGTGCTFSAALAASLAQGLPLLTAAQHAKTFITHALRAAADYQLGRGHGPAGHFLLAQSAPLDPSLVRVVRLGW</sequence>
<dbReference type="InterPro" id="IPR004399">
    <property type="entry name" value="HMP/HMP-P_kinase_dom"/>
</dbReference>
<dbReference type="GO" id="GO:0009228">
    <property type="term" value="P:thiamine biosynthetic process"/>
    <property type="evidence" value="ECO:0007669"/>
    <property type="project" value="UniProtKB-KW"/>
</dbReference>
<evidence type="ECO:0000256" key="3">
    <source>
        <dbReference type="ARBA" id="ARBA00004769"/>
    </source>
</evidence>
<evidence type="ECO:0000313" key="12">
    <source>
        <dbReference type="Proteomes" id="UP000037784"/>
    </source>
</evidence>
<dbReference type="GO" id="GO:0005524">
    <property type="term" value="F:ATP binding"/>
    <property type="evidence" value="ECO:0007669"/>
    <property type="project" value="UniProtKB-KW"/>
</dbReference>
<proteinExistence type="predicted"/>
<dbReference type="Proteomes" id="UP000037784">
    <property type="component" value="Unassembled WGS sequence"/>
</dbReference>
<evidence type="ECO:0000256" key="8">
    <source>
        <dbReference type="ARBA" id="ARBA00022977"/>
    </source>
</evidence>
<dbReference type="EC" id="2.7.4.7" evidence="10"/>
<comment type="caution">
    <text evidence="10">The sequence shown here is derived from an EMBL/GenBank/DDBJ whole genome shotgun (WGS) entry which is preliminary data.</text>
</comment>
<dbReference type="EMBL" id="BBZA01000083">
    <property type="protein sequence ID" value="GAP62794.1"/>
    <property type="molecule type" value="Genomic_DNA"/>
</dbReference>
<evidence type="ECO:0000256" key="4">
    <source>
        <dbReference type="ARBA" id="ARBA00022679"/>
    </source>
</evidence>
<evidence type="ECO:0000313" key="13">
    <source>
        <dbReference type="Proteomes" id="UP000050502"/>
    </source>
</evidence>
<keyword evidence="12" id="KW-1185">Reference proteome</keyword>
<evidence type="ECO:0000259" key="9">
    <source>
        <dbReference type="Pfam" id="PF08543"/>
    </source>
</evidence>
<dbReference type="InterPro" id="IPR013749">
    <property type="entry name" value="PM/HMP-P_kinase-1"/>
</dbReference>
<dbReference type="Gene3D" id="3.40.1190.20">
    <property type="match status" value="1"/>
</dbReference>
<dbReference type="OrthoDB" id="9810880at2"/>
<evidence type="ECO:0000256" key="5">
    <source>
        <dbReference type="ARBA" id="ARBA00022741"/>
    </source>
</evidence>
<gene>
    <name evidence="10" type="primary">thiD</name>
    <name evidence="10" type="ORF">ARMA_1217</name>
    <name evidence="11" type="ORF">SE16_00390</name>
</gene>
<keyword evidence="7" id="KW-0067">ATP-binding</keyword>
<dbReference type="PATRIC" id="fig|872965.6.peg.18"/>
<comment type="catalytic activity">
    <reaction evidence="2">
        <text>4-amino-2-methyl-5-(phosphooxymethyl)pyrimidine + ATP = 4-amino-2-methyl-5-(diphosphooxymethyl)pyrimidine + ADP</text>
        <dbReference type="Rhea" id="RHEA:19893"/>
        <dbReference type="ChEBI" id="CHEBI:30616"/>
        <dbReference type="ChEBI" id="CHEBI:57841"/>
        <dbReference type="ChEBI" id="CHEBI:58354"/>
        <dbReference type="ChEBI" id="CHEBI:456216"/>
        <dbReference type="EC" id="2.7.4.7"/>
    </reaction>
</comment>
<dbReference type="GO" id="GO:0005829">
    <property type="term" value="C:cytosol"/>
    <property type="evidence" value="ECO:0007669"/>
    <property type="project" value="TreeGrafter"/>
</dbReference>
<dbReference type="AlphaFoldDB" id="A0A0M9UCC4"/>
<protein>
    <submittedName>
        <fullName evidence="10">Hydroxymethylpyrimidine/phosphomethylpyrimidine kinase</fullName>
        <ecNumber evidence="10">2.7.1.49</ecNumber>
        <ecNumber evidence="10">2.7.4.7</ecNumber>
    </submittedName>
</protein>
<reference evidence="10 12" key="1">
    <citation type="journal article" date="2015" name="Genome Announc.">
        <title>Draft Genome Sequence of a Heterotrophic Facultative Anaerobic Thermophilic Bacterium, Ardenticatena maritima Strain 110ST.</title>
        <authorList>
            <person name="Kawaichi S."/>
            <person name="Yoshida T."/>
            <person name="Sako Y."/>
            <person name="Nakamura R."/>
        </authorList>
    </citation>
    <scope>NUCLEOTIDE SEQUENCE [LARGE SCALE GENOMIC DNA]</scope>
    <source>
        <strain evidence="10 12">110S</strain>
    </source>
</reference>
<evidence type="ECO:0000256" key="6">
    <source>
        <dbReference type="ARBA" id="ARBA00022777"/>
    </source>
</evidence>
<dbReference type="InterPro" id="IPR029056">
    <property type="entry name" value="Ribokinase-like"/>
</dbReference>
<comment type="catalytic activity">
    <reaction evidence="1">
        <text>4-amino-5-hydroxymethyl-2-methylpyrimidine + ATP = 4-amino-2-methyl-5-(phosphooxymethyl)pyrimidine + ADP + H(+)</text>
        <dbReference type="Rhea" id="RHEA:23096"/>
        <dbReference type="ChEBI" id="CHEBI:15378"/>
        <dbReference type="ChEBI" id="CHEBI:16892"/>
        <dbReference type="ChEBI" id="CHEBI:30616"/>
        <dbReference type="ChEBI" id="CHEBI:58354"/>
        <dbReference type="ChEBI" id="CHEBI:456216"/>
        <dbReference type="EC" id="2.7.1.49"/>
    </reaction>
</comment>
<dbReference type="Proteomes" id="UP000050502">
    <property type="component" value="Unassembled WGS sequence"/>
</dbReference>
<dbReference type="CDD" id="cd01169">
    <property type="entry name" value="HMPP_kinase"/>
    <property type="match status" value="1"/>
</dbReference>
<dbReference type="PANTHER" id="PTHR20858">
    <property type="entry name" value="PHOSPHOMETHYLPYRIMIDINE KINASE"/>
    <property type="match status" value="1"/>
</dbReference>
<organism evidence="10 12">
    <name type="scientific">Ardenticatena maritima</name>
    <dbReference type="NCBI Taxonomy" id="872965"/>
    <lineage>
        <taxon>Bacteria</taxon>
        <taxon>Bacillati</taxon>
        <taxon>Chloroflexota</taxon>
        <taxon>Ardenticatenia</taxon>
        <taxon>Ardenticatenales</taxon>
        <taxon>Ardenticatenaceae</taxon>
        <taxon>Ardenticatena</taxon>
    </lineage>
</organism>
<dbReference type="RefSeq" id="WP_054492697.1">
    <property type="nucleotide sequence ID" value="NZ_BBZA01000083.1"/>
</dbReference>
<dbReference type="InParanoid" id="A0A0M9UCC4"/>
<evidence type="ECO:0000313" key="10">
    <source>
        <dbReference type="EMBL" id="GAP62794.1"/>
    </source>
</evidence>
<evidence type="ECO:0000256" key="2">
    <source>
        <dbReference type="ARBA" id="ARBA00000565"/>
    </source>
</evidence>
<dbReference type="FunCoup" id="A0A0M9UCC4">
    <property type="interactions" value="383"/>
</dbReference>
<evidence type="ECO:0000256" key="1">
    <source>
        <dbReference type="ARBA" id="ARBA00000151"/>
    </source>
</evidence>
<comment type="pathway">
    <text evidence="3">Cofactor biosynthesis; thiamine diphosphate biosynthesis; 4-amino-2-methyl-5-diphosphomethylpyrimidine from 5-amino-1-(5-phospho-D-ribosyl)imidazole: step 3/3.</text>
</comment>
<dbReference type="PANTHER" id="PTHR20858:SF17">
    <property type="entry name" value="HYDROXYMETHYLPYRIMIDINE_PHOSPHOMETHYLPYRIMIDINE KINASE THI20-RELATED"/>
    <property type="match status" value="1"/>
</dbReference>
<name>A0A0M9UCC4_9CHLR</name>
<dbReference type="NCBIfam" id="TIGR00097">
    <property type="entry name" value="HMP-P_kinase"/>
    <property type="match status" value="1"/>
</dbReference>
<dbReference type="Pfam" id="PF08543">
    <property type="entry name" value="Phos_pyr_kin"/>
    <property type="match status" value="1"/>
</dbReference>
<keyword evidence="8" id="KW-0784">Thiamine biosynthesis</keyword>
<evidence type="ECO:0000256" key="7">
    <source>
        <dbReference type="ARBA" id="ARBA00022840"/>
    </source>
</evidence>
<dbReference type="EC" id="2.7.1.49" evidence="10"/>
<dbReference type="SUPFAM" id="SSF53613">
    <property type="entry name" value="Ribokinase-like"/>
    <property type="match status" value="1"/>
</dbReference>
<feature type="domain" description="Pyridoxamine kinase/Phosphomethylpyrimidine kinase" evidence="9">
    <location>
        <begin position="15"/>
        <end position="263"/>
    </location>
</feature>
<reference evidence="12" key="3">
    <citation type="submission" date="2015-08" db="EMBL/GenBank/DDBJ databases">
        <title>Draft Genome Sequence of a Heterotrophic Facultative Anaerobic Bacterium Ardenticatena maritima Strain 110S.</title>
        <authorList>
            <person name="Kawaichi S."/>
            <person name="Yoshida T."/>
            <person name="Sako Y."/>
            <person name="Nakamura R."/>
        </authorList>
    </citation>
    <scope>NUCLEOTIDE SEQUENCE [LARGE SCALE GENOMIC DNA]</scope>
    <source>
        <strain evidence="12">110S</strain>
    </source>
</reference>
<evidence type="ECO:0000313" key="11">
    <source>
        <dbReference type="EMBL" id="KPL89053.1"/>
    </source>
</evidence>
<dbReference type="GO" id="GO:0008972">
    <property type="term" value="F:phosphomethylpyrimidine kinase activity"/>
    <property type="evidence" value="ECO:0007669"/>
    <property type="project" value="UniProtKB-EC"/>
</dbReference>